<evidence type="ECO:0000259" key="6">
    <source>
        <dbReference type="Pfam" id="PF00593"/>
    </source>
</evidence>
<evidence type="ECO:0000256" key="5">
    <source>
        <dbReference type="SAM" id="SignalP"/>
    </source>
</evidence>
<keyword evidence="4" id="KW-0798">TonB box</keyword>
<dbReference type="EMBL" id="NBBJ01000003">
    <property type="protein sequence ID" value="OWK29933.1"/>
    <property type="molecule type" value="Genomic_DNA"/>
</dbReference>
<evidence type="ECO:0000256" key="4">
    <source>
        <dbReference type="RuleBase" id="RU003357"/>
    </source>
</evidence>
<dbReference type="Gene3D" id="2.170.130.10">
    <property type="entry name" value="TonB-dependent receptor, plug domain"/>
    <property type="match status" value="1"/>
</dbReference>
<dbReference type="Pfam" id="PF00593">
    <property type="entry name" value="TonB_dep_Rec_b-barrel"/>
    <property type="match status" value="1"/>
</dbReference>
<comment type="caution">
    <text evidence="8">The sequence shown here is derived from an EMBL/GenBank/DDBJ whole genome shotgun (WGS) entry which is preliminary data.</text>
</comment>
<protein>
    <submittedName>
        <fullName evidence="8">Vitamin B12 transporter BtuB</fullName>
    </submittedName>
</protein>
<dbReference type="GO" id="GO:0009279">
    <property type="term" value="C:cell outer membrane"/>
    <property type="evidence" value="ECO:0007669"/>
    <property type="project" value="UniProtKB-SubCell"/>
</dbReference>
<keyword evidence="5" id="KW-0732">Signal</keyword>
<dbReference type="Pfam" id="PF07715">
    <property type="entry name" value="Plug"/>
    <property type="match status" value="1"/>
</dbReference>
<dbReference type="InterPro" id="IPR037066">
    <property type="entry name" value="Plug_dom_sf"/>
</dbReference>
<proteinExistence type="inferred from homology"/>
<keyword evidence="3" id="KW-0998">Cell outer membrane</keyword>
<dbReference type="SUPFAM" id="SSF56935">
    <property type="entry name" value="Porins"/>
    <property type="match status" value="1"/>
</dbReference>
<accession>A0A245ZJL0</accession>
<dbReference type="InterPro" id="IPR036942">
    <property type="entry name" value="Beta-barrel_TonB_sf"/>
</dbReference>
<dbReference type="InterPro" id="IPR012910">
    <property type="entry name" value="Plug_dom"/>
</dbReference>
<evidence type="ECO:0000313" key="9">
    <source>
        <dbReference type="Proteomes" id="UP000197783"/>
    </source>
</evidence>
<evidence type="ECO:0000256" key="3">
    <source>
        <dbReference type="ARBA" id="ARBA00023237"/>
    </source>
</evidence>
<evidence type="ECO:0000256" key="1">
    <source>
        <dbReference type="ARBA" id="ARBA00004442"/>
    </source>
</evidence>
<sequence length="930" mass="102363">MDIQSSRGVQFMPFSFNRARSAHLLLGTALAALTIMPVAAQVAPVAIANEDPVSENSDGADILVSGYRRSLDEAIELKRNTIGFSDSIVATDIADFPEQNLSEALQRVPGVAIERNRGLGTRVNVRGLPSEFTFVSINKLATASGSGGRDVEFDIFASELIQSVTVQKSPTAADEEGGIAGSVYIRTARPFDNPGLRLVGSVEGAYNSISEKVDPNFSLLASHTLGDFGVLVSAAKQQRTNRTDSNSGINFRPIARWTDRTGANRNQALAVLQRDAGITFTNADKNRIVFLDKVGDRVYQNDQDRLGLSGSVQYKPSNEFSLSVDAFLGSYDVTEDEYDAAGYSASSNSTLATIHEFDAKTLSKDGIVVLRDVSYTNTQHEFLSKEFIRETDYRQFGTEMNWTPGSWKINVLGGYSGAEKTLDSANLKHVAYAPSRTRYTKTGGETVPSDNPRTIDMYNAPASYLFEAYETQRERIQDDKYAAQADVGYDFGERFLRQIHVGARYTNKTNERAYGEERIQGPTRGSTAYVNKRTLADSPLTPVTDIAGGKAYQVRDLNWSQVSNDYARDFFRPDGFVTPFSDGNYYKVREETVAAYAMADFQFDVAVPVFVNVGGRYLRTTIRSEGFFQIQNPDGSTGYTDAPVSSTGRYDKFLPSFNAHAELTDSLFLRAAASQTLIRPALTDLAYKRTASFNDFRFTDGNPNLKPTFADQWEVGAEKYFGRGGIVAASYFWKKIKGVVQNRLTGTVPGVTKYNANGTVDGVYDFDVYQPVNVEGSYDINGIELNAVVPFGMFADWADGFGINANATFLDSSLTGQSDLGIDTSPVGLADTVYNATVFYDRGPVSLRVSYNRKGAYVERVERNMYPVYRDAYGQFDFAASYQLTPNFRVELQGINIGNAKTKGYTMDPLFPVLYEASGSRISLGVRAQF</sequence>
<dbReference type="Proteomes" id="UP000197783">
    <property type="component" value="Unassembled WGS sequence"/>
</dbReference>
<feature type="chain" id="PRO_5012783448" evidence="5">
    <location>
        <begin position="41"/>
        <end position="930"/>
    </location>
</feature>
<keyword evidence="2 4" id="KW-0472">Membrane</keyword>
<dbReference type="NCBIfam" id="TIGR01782">
    <property type="entry name" value="TonB-Xanth-Caul"/>
    <property type="match status" value="1"/>
</dbReference>
<dbReference type="PANTHER" id="PTHR40980">
    <property type="entry name" value="PLUG DOMAIN-CONTAINING PROTEIN"/>
    <property type="match status" value="1"/>
</dbReference>
<dbReference type="InterPro" id="IPR010104">
    <property type="entry name" value="TonB_rcpt_bac"/>
</dbReference>
<dbReference type="AlphaFoldDB" id="A0A245ZJL0"/>
<gene>
    <name evidence="8" type="primary">btuB_7</name>
    <name evidence="8" type="ORF">SPMU_23550</name>
</gene>
<evidence type="ECO:0000256" key="2">
    <source>
        <dbReference type="ARBA" id="ARBA00023136"/>
    </source>
</evidence>
<dbReference type="PANTHER" id="PTHR40980:SF3">
    <property type="entry name" value="TONB-DEPENDENT RECEPTOR-LIKE BETA-BARREL DOMAIN-CONTAINING PROTEIN"/>
    <property type="match status" value="1"/>
</dbReference>
<organism evidence="8 9">
    <name type="scientific">Sphingomonas mucosissima</name>
    <dbReference type="NCBI Taxonomy" id="370959"/>
    <lineage>
        <taxon>Bacteria</taxon>
        <taxon>Pseudomonadati</taxon>
        <taxon>Pseudomonadota</taxon>
        <taxon>Alphaproteobacteria</taxon>
        <taxon>Sphingomonadales</taxon>
        <taxon>Sphingomonadaceae</taxon>
        <taxon>Sphingomonas</taxon>
    </lineage>
</organism>
<feature type="domain" description="TonB-dependent receptor-like beta-barrel" evidence="6">
    <location>
        <begin position="438"/>
        <end position="896"/>
    </location>
</feature>
<feature type="domain" description="TonB-dependent receptor plug" evidence="7">
    <location>
        <begin position="79"/>
        <end position="181"/>
    </location>
</feature>
<evidence type="ECO:0000313" key="8">
    <source>
        <dbReference type="EMBL" id="OWK29933.1"/>
    </source>
</evidence>
<name>A0A245ZJL0_9SPHN</name>
<dbReference type="Gene3D" id="2.40.170.20">
    <property type="entry name" value="TonB-dependent receptor, beta-barrel domain"/>
    <property type="match status" value="1"/>
</dbReference>
<keyword evidence="9" id="KW-1185">Reference proteome</keyword>
<dbReference type="InterPro" id="IPR000531">
    <property type="entry name" value="Beta-barrel_TonB"/>
</dbReference>
<feature type="signal peptide" evidence="5">
    <location>
        <begin position="1"/>
        <end position="40"/>
    </location>
</feature>
<evidence type="ECO:0000259" key="7">
    <source>
        <dbReference type="Pfam" id="PF07715"/>
    </source>
</evidence>
<dbReference type="CDD" id="cd01347">
    <property type="entry name" value="ligand_gated_channel"/>
    <property type="match status" value="1"/>
</dbReference>
<comment type="similarity">
    <text evidence="4">Belongs to the TonB-dependent receptor family.</text>
</comment>
<reference evidence="8 9" key="1">
    <citation type="submission" date="2017-03" db="EMBL/GenBank/DDBJ databases">
        <title>Genome sequence of Sphingomonas mucosissima DSM 17494.</title>
        <authorList>
            <person name="Poehlein A."/>
            <person name="Wuebbeler J.H."/>
            <person name="Steinbuechel A."/>
            <person name="Daniel R."/>
        </authorList>
    </citation>
    <scope>NUCLEOTIDE SEQUENCE [LARGE SCALE GENOMIC DNA]</scope>
    <source>
        <strain evidence="8 9">DSM 17494</strain>
    </source>
</reference>
<comment type="subcellular location">
    <subcellularLocation>
        <location evidence="1 4">Cell outer membrane</location>
    </subcellularLocation>
</comment>